<protein>
    <recommendedName>
        <fullName evidence="1">56B-like ribbon-helix-helix domain-containing protein</fullName>
    </recommendedName>
</protein>
<dbReference type="Pfam" id="PF21432">
    <property type="entry name" value="56B_RHH"/>
    <property type="match status" value="1"/>
</dbReference>
<comment type="caution">
    <text evidence="2">The sequence shown here is derived from an EMBL/GenBank/DDBJ whole genome shotgun (WGS) entry which is preliminary data.</text>
</comment>
<evidence type="ECO:0000313" key="3">
    <source>
        <dbReference type="Proteomes" id="UP000609346"/>
    </source>
</evidence>
<dbReference type="RefSeq" id="WP_191207267.1">
    <property type="nucleotide sequence ID" value="NZ_JACXZA010000016.1"/>
</dbReference>
<dbReference type="InterPro" id="IPR049123">
    <property type="entry name" value="56B_RHH"/>
</dbReference>
<evidence type="ECO:0000313" key="2">
    <source>
        <dbReference type="EMBL" id="MBD3922975.1"/>
    </source>
</evidence>
<name>A0ABR8N522_9BACL</name>
<dbReference type="SUPFAM" id="SSF47598">
    <property type="entry name" value="Ribbon-helix-helix"/>
    <property type="match status" value="1"/>
</dbReference>
<feature type="domain" description="56B-like ribbon-helix-helix" evidence="1">
    <location>
        <begin position="52"/>
        <end position="80"/>
    </location>
</feature>
<accession>A0ABR8N522</accession>
<keyword evidence="3" id="KW-1185">Reference proteome</keyword>
<dbReference type="InterPro" id="IPR013321">
    <property type="entry name" value="Arc_rbn_hlx_hlx"/>
</dbReference>
<reference evidence="2 3" key="1">
    <citation type="submission" date="2020-09" db="EMBL/GenBank/DDBJ databases">
        <title>Paenibacillus sp. strain PR3 16S rRNA gene Genome sequencing and assembly.</title>
        <authorList>
            <person name="Kim J."/>
        </authorList>
    </citation>
    <scope>NUCLEOTIDE SEQUENCE [LARGE SCALE GENOMIC DNA]</scope>
    <source>
        <strain evidence="2 3">PR3</strain>
    </source>
</reference>
<dbReference type="InterPro" id="IPR010985">
    <property type="entry name" value="Ribbon_hlx_hlx"/>
</dbReference>
<sequence length="84" mass="9541">MSNKKEALSELLNKKPVNTKIQESVDTVIDKGTTTSATTAAKKKATYELDMDLHTELKVFAAKQDKRMVDIVELAIRRYLEDNR</sequence>
<dbReference type="Gene3D" id="1.10.1220.10">
    <property type="entry name" value="Met repressor-like"/>
    <property type="match status" value="1"/>
</dbReference>
<evidence type="ECO:0000259" key="1">
    <source>
        <dbReference type="Pfam" id="PF21432"/>
    </source>
</evidence>
<dbReference type="EMBL" id="JACXZA010000016">
    <property type="protein sequence ID" value="MBD3922975.1"/>
    <property type="molecule type" value="Genomic_DNA"/>
</dbReference>
<dbReference type="Proteomes" id="UP000609346">
    <property type="component" value="Unassembled WGS sequence"/>
</dbReference>
<gene>
    <name evidence="2" type="ORF">H8B09_30065</name>
</gene>
<proteinExistence type="predicted"/>
<organism evidence="2 3">
    <name type="scientific">Paenibacillus terricola</name>
    <dbReference type="NCBI Taxonomy" id="2763503"/>
    <lineage>
        <taxon>Bacteria</taxon>
        <taxon>Bacillati</taxon>
        <taxon>Bacillota</taxon>
        <taxon>Bacilli</taxon>
        <taxon>Bacillales</taxon>
        <taxon>Paenibacillaceae</taxon>
        <taxon>Paenibacillus</taxon>
    </lineage>
</organism>